<dbReference type="RefSeq" id="WP_303303601.1">
    <property type="nucleotide sequence ID" value="NZ_BAABDA010000028.1"/>
</dbReference>
<dbReference type="PANTHER" id="PTHR34299:SF1">
    <property type="entry name" value="DIACYLGLYCEROL KINASE"/>
    <property type="match status" value="1"/>
</dbReference>
<keyword evidence="12 15" id="KW-0472">Membrane</keyword>
<dbReference type="InterPro" id="IPR000829">
    <property type="entry name" value="DAGK"/>
</dbReference>
<evidence type="ECO:0000256" key="12">
    <source>
        <dbReference type="ARBA" id="ARBA00023136"/>
    </source>
</evidence>
<keyword evidence="4" id="KW-0444">Lipid biosynthesis</keyword>
<accession>A0ABT8WT06</accession>
<evidence type="ECO:0000256" key="13">
    <source>
        <dbReference type="ARBA" id="ARBA00023209"/>
    </source>
</evidence>
<keyword evidence="5 16" id="KW-0808">Transferase</keyword>
<dbReference type="EMBL" id="JAUOEL010000007">
    <property type="protein sequence ID" value="MDO5976318.1"/>
    <property type="molecule type" value="Genomic_DNA"/>
</dbReference>
<dbReference type="InterPro" id="IPR036945">
    <property type="entry name" value="DAGK_sf"/>
</dbReference>
<dbReference type="Proteomes" id="UP001176806">
    <property type="component" value="Unassembled WGS sequence"/>
</dbReference>
<keyword evidence="17" id="KW-1185">Reference proteome</keyword>
<organism evidence="16 17">
    <name type="scientific">Flavivirga jejuensis</name>
    <dbReference type="NCBI Taxonomy" id="870487"/>
    <lineage>
        <taxon>Bacteria</taxon>
        <taxon>Pseudomonadati</taxon>
        <taxon>Bacteroidota</taxon>
        <taxon>Flavobacteriia</taxon>
        <taxon>Flavobacteriales</taxon>
        <taxon>Flavobacteriaceae</taxon>
        <taxon>Flavivirga</taxon>
    </lineage>
</organism>
<keyword evidence="13" id="KW-0594">Phospholipid biosynthesis</keyword>
<dbReference type="Gene3D" id="1.10.287.3610">
    <property type="match status" value="1"/>
</dbReference>
<evidence type="ECO:0000256" key="9">
    <source>
        <dbReference type="ARBA" id="ARBA00022840"/>
    </source>
</evidence>
<comment type="caution">
    <text evidence="16">The sequence shown here is derived from an EMBL/GenBank/DDBJ whole genome shotgun (WGS) entry which is preliminary data.</text>
</comment>
<evidence type="ECO:0000313" key="16">
    <source>
        <dbReference type="EMBL" id="MDO5976318.1"/>
    </source>
</evidence>
<protein>
    <submittedName>
        <fullName evidence="16">Diacylglycerol kinase family protein</fullName>
        <ecNumber evidence="16">2.7.1.-</ecNumber>
    </submittedName>
</protein>
<evidence type="ECO:0000256" key="3">
    <source>
        <dbReference type="ARBA" id="ARBA00022475"/>
    </source>
</evidence>
<name>A0ABT8WT06_9FLAO</name>
<evidence type="ECO:0000256" key="1">
    <source>
        <dbReference type="ARBA" id="ARBA00004651"/>
    </source>
</evidence>
<evidence type="ECO:0000256" key="10">
    <source>
        <dbReference type="ARBA" id="ARBA00022989"/>
    </source>
</evidence>
<keyword evidence="9" id="KW-0067">ATP-binding</keyword>
<keyword evidence="11" id="KW-0443">Lipid metabolism</keyword>
<evidence type="ECO:0000256" key="5">
    <source>
        <dbReference type="ARBA" id="ARBA00022679"/>
    </source>
</evidence>
<evidence type="ECO:0000256" key="4">
    <source>
        <dbReference type="ARBA" id="ARBA00022516"/>
    </source>
</evidence>
<dbReference type="Pfam" id="PF01219">
    <property type="entry name" value="DAGK_prokar"/>
    <property type="match status" value="1"/>
</dbReference>
<dbReference type="GO" id="GO:0016301">
    <property type="term" value="F:kinase activity"/>
    <property type="evidence" value="ECO:0007669"/>
    <property type="project" value="UniProtKB-KW"/>
</dbReference>
<evidence type="ECO:0000313" key="17">
    <source>
        <dbReference type="Proteomes" id="UP001176806"/>
    </source>
</evidence>
<evidence type="ECO:0000256" key="2">
    <source>
        <dbReference type="ARBA" id="ARBA00005967"/>
    </source>
</evidence>
<evidence type="ECO:0000256" key="7">
    <source>
        <dbReference type="ARBA" id="ARBA00022741"/>
    </source>
</evidence>
<evidence type="ECO:0000256" key="8">
    <source>
        <dbReference type="ARBA" id="ARBA00022777"/>
    </source>
</evidence>
<comment type="similarity">
    <text evidence="2">Belongs to the bacterial diacylglycerol kinase family.</text>
</comment>
<dbReference type="CDD" id="cd14265">
    <property type="entry name" value="UDPK_IM_like"/>
    <property type="match status" value="1"/>
</dbReference>
<evidence type="ECO:0000256" key="11">
    <source>
        <dbReference type="ARBA" id="ARBA00023098"/>
    </source>
</evidence>
<proteinExistence type="inferred from homology"/>
<keyword evidence="7" id="KW-0547">Nucleotide-binding</keyword>
<keyword evidence="6 15" id="KW-0812">Transmembrane</keyword>
<reference evidence="16" key="1">
    <citation type="submission" date="2023-07" db="EMBL/GenBank/DDBJ databases">
        <title>Two novel species in the genus Flavivirga.</title>
        <authorList>
            <person name="Kwon K."/>
        </authorList>
    </citation>
    <scope>NUCLEOTIDE SEQUENCE</scope>
    <source>
        <strain evidence="16">KACC 14158</strain>
    </source>
</reference>
<dbReference type="EC" id="2.7.1.-" evidence="16"/>
<keyword evidence="14" id="KW-1208">Phospholipid metabolism</keyword>
<keyword evidence="10 15" id="KW-1133">Transmembrane helix</keyword>
<dbReference type="InterPro" id="IPR033717">
    <property type="entry name" value="UDPK"/>
</dbReference>
<evidence type="ECO:0000256" key="14">
    <source>
        <dbReference type="ARBA" id="ARBA00023264"/>
    </source>
</evidence>
<gene>
    <name evidence="16" type="ORF">Q4Q40_19125</name>
</gene>
<keyword evidence="3" id="KW-1003">Cell membrane</keyword>
<evidence type="ECO:0000256" key="15">
    <source>
        <dbReference type="SAM" id="Phobius"/>
    </source>
</evidence>
<dbReference type="PANTHER" id="PTHR34299">
    <property type="entry name" value="DIACYLGLYCEROL KINASE"/>
    <property type="match status" value="1"/>
</dbReference>
<sequence>MTKKDSFIVNRLKSIGYAFKGALLLLRTEASIKIQFVIALTLTFSGFYYEISQTEWVIQLLCIGMVMSIEGVNTAIEAIADFIHPEHHNKIGLIKDIAAGAVFIASIFAIIIGFIIYIPKIF</sequence>
<feature type="transmembrane region" description="Helical" evidence="15">
    <location>
        <begin position="97"/>
        <end position="118"/>
    </location>
</feature>
<comment type="subcellular location">
    <subcellularLocation>
        <location evidence="1">Cell membrane</location>
        <topology evidence="1">Multi-pass membrane protein</topology>
    </subcellularLocation>
</comment>
<keyword evidence="8 16" id="KW-0418">Kinase</keyword>
<evidence type="ECO:0000256" key="6">
    <source>
        <dbReference type="ARBA" id="ARBA00022692"/>
    </source>
</evidence>